<accession>A0ABZ2TQE4</accession>
<keyword evidence="3" id="KW-1185">Reference proteome</keyword>
<protein>
    <submittedName>
        <fullName evidence="2">Cysteine hydrolase</fullName>
    </submittedName>
</protein>
<dbReference type="Gene3D" id="3.40.50.850">
    <property type="entry name" value="Isochorismatase-like"/>
    <property type="match status" value="1"/>
</dbReference>
<dbReference type="InterPro" id="IPR044717">
    <property type="entry name" value="NIC1"/>
</dbReference>
<proteinExistence type="predicted"/>
<name>A0ABZ2TQE4_9BACT</name>
<dbReference type="SUPFAM" id="SSF52499">
    <property type="entry name" value="Isochorismatase-like hydrolases"/>
    <property type="match status" value="1"/>
</dbReference>
<dbReference type="Proteomes" id="UP001622612">
    <property type="component" value="Chromosome"/>
</dbReference>
<feature type="domain" description="Isochorismatase-like" evidence="1">
    <location>
        <begin position="4"/>
        <end position="156"/>
    </location>
</feature>
<dbReference type="PANTHER" id="PTHR47297">
    <property type="match status" value="1"/>
</dbReference>
<dbReference type="GO" id="GO:0016787">
    <property type="term" value="F:hydrolase activity"/>
    <property type="evidence" value="ECO:0007669"/>
    <property type="project" value="UniProtKB-KW"/>
</dbReference>
<evidence type="ECO:0000313" key="2">
    <source>
        <dbReference type="EMBL" id="WYM97151.1"/>
    </source>
</evidence>
<dbReference type="EMBL" id="CP088155">
    <property type="protein sequence ID" value="WYM97151.1"/>
    <property type="molecule type" value="Genomic_DNA"/>
</dbReference>
<keyword evidence="2" id="KW-0378">Hydrolase</keyword>
<dbReference type="RefSeq" id="WP_405311434.1">
    <property type="nucleotide sequence ID" value="NZ_CP088155.1"/>
</dbReference>
<reference evidence="2" key="1">
    <citation type="submission" date="2021-11" db="EMBL/GenBank/DDBJ databases">
        <title>The first genome sequence of unculturable Mycoplasma faucium obtained by de novo assembly of metagenomic reads.</title>
        <authorList>
            <person name="Sabat A.J."/>
            <person name="Bathoorn E."/>
            <person name="Akkerboom V."/>
            <person name="Friedrich A.W."/>
        </authorList>
    </citation>
    <scope>NUCLEOTIDE SEQUENCE [LARGE SCALE GENOMIC DNA]</scope>
    <source>
        <strain evidence="2">UMCG-MFM1</strain>
    </source>
</reference>
<evidence type="ECO:0000259" key="1">
    <source>
        <dbReference type="Pfam" id="PF00857"/>
    </source>
</evidence>
<dbReference type="InterPro" id="IPR036380">
    <property type="entry name" value="Isochorismatase-like_sf"/>
</dbReference>
<dbReference type="InterPro" id="IPR000868">
    <property type="entry name" value="Isochorismatase-like_dom"/>
</dbReference>
<gene>
    <name evidence="2" type="ORF">LQ356_03045</name>
</gene>
<sequence>MKKVICVIDMLNGFTKIGPLSSDLIKNIIPNIENYLNINKKINNLFICDSHSKNDIEMKQYPLHCLVQTEEAEIVSELLPYVKKIVLKNTTNAFHHIDINEISKYDSIEIVGCCTDICVLQFAISLKTYFNKILVDKEIIVYEDLVATFDTDDHNANKYHSFALSLMKEAGIIIKAFKDK</sequence>
<evidence type="ECO:0000313" key="3">
    <source>
        <dbReference type="Proteomes" id="UP001622612"/>
    </source>
</evidence>
<dbReference type="PANTHER" id="PTHR47297:SF2">
    <property type="entry name" value="OS02G0606800 PROTEIN"/>
    <property type="match status" value="1"/>
</dbReference>
<dbReference type="Pfam" id="PF00857">
    <property type="entry name" value="Isochorismatase"/>
    <property type="match status" value="1"/>
</dbReference>
<dbReference type="CDD" id="cd00431">
    <property type="entry name" value="cysteine_hydrolases"/>
    <property type="match status" value="1"/>
</dbReference>
<organism evidence="2 3">
    <name type="scientific">Metamycoplasma faucium</name>
    <dbReference type="NCBI Taxonomy" id="56142"/>
    <lineage>
        <taxon>Bacteria</taxon>
        <taxon>Bacillati</taxon>
        <taxon>Mycoplasmatota</taxon>
        <taxon>Mycoplasmoidales</taxon>
        <taxon>Metamycoplasmataceae</taxon>
        <taxon>Metamycoplasma</taxon>
    </lineage>
</organism>